<protein>
    <recommendedName>
        <fullName evidence="3">Formylmethanofuran dehydrogenase subunit E domain-containing protein</fullName>
    </recommendedName>
</protein>
<dbReference type="InterPro" id="IPR003814">
    <property type="entry name" value="FmdEsu_dom"/>
</dbReference>
<dbReference type="InterPro" id="IPR053194">
    <property type="entry name" value="tRNA_methyltr_O"/>
</dbReference>
<dbReference type="Pfam" id="PF02663">
    <property type="entry name" value="FmdE"/>
    <property type="match status" value="1"/>
</dbReference>
<comment type="caution">
    <text evidence="4">The sequence shown here is derived from an EMBL/GenBank/DDBJ whole genome shotgun (WGS) entry which is preliminary data.</text>
</comment>
<dbReference type="Gene3D" id="1.10.3320.10">
    <property type="entry name" value="pa2218 like domain"/>
    <property type="match status" value="1"/>
</dbReference>
<keyword evidence="2" id="KW-0342">GTP-binding</keyword>
<name>A0A0P6XH06_9CHLR</name>
<dbReference type="Proteomes" id="UP000050430">
    <property type="component" value="Unassembled WGS sequence"/>
</dbReference>
<sequence length="200" mass="22036">MDDKEILEKALEFHGHRCWASVAGVRVGLAALEKLGIKRSGGTQLYGIVEIGEEHGGMCFGDGVQYATGCTFGKGNIRKNPLGKLGFTLIEKDTNRAVRVVFTSTLQKQIAASKFMQQRAAGISPDEIPLEDQMELVELVWNAPKEEVLKIGEVFEYPGKWIPEVMGFKPCDRCGELTALAYLRVDGTQHVCIPCSGYDR</sequence>
<proteinExistence type="predicted"/>
<organism evidence="4 5">
    <name type="scientific">Leptolinea tardivitalis</name>
    <dbReference type="NCBI Taxonomy" id="229920"/>
    <lineage>
        <taxon>Bacteria</taxon>
        <taxon>Bacillati</taxon>
        <taxon>Chloroflexota</taxon>
        <taxon>Anaerolineae</taxon>
        <taxon>Anaerolineales</taxon>
        <taxon>Anaerolineaceae</taxon>
        <taxon>Leptolinea</taxon>
    </lineage>
</organism>
<dbReference type="SUPFAM" id="SSF143555">
    <property type="entry name" value="FwdE-like"/>
    <property type="match status" value="1"/>
</dbReference>
<evidence type="ECO:0000256" key="2">
    <source>
        <dbReference type="ARBA" id="ARBA00023134"/>
    </source>
</evidence>
<reference evidence="4 5" key="1">
    <citation type="submission" date="2015-07" db="EMBL/GenBank/DDBJ databases">
        <title>Genome sequence of Leptolinea tardivitalis DSM 16556.</title>
        <authorList>
            <person name="Hemp J."/>
            <person name="Ward L.M."/>
            <person name="Pace L.A."/>
            <person name="Fischer W.W."/>
        </authorList>
    </citation>
    <scope>NUCLEOTIDE SEQUENCE [LARGE SCALE GENOMIC DNA]</scope>
    <source>
        <strain evidence="4 5">YMTK-2</strain>
    </source>
</reference>
<keyword evidence="5" id="KW-1185">Reference proteome</keyword>
<dbReference type="RefSeq" id="WP_062422272.1">
    <property type="nucleotide sequence ID" value="NZ_BBYA01000010.1"/>
</dbReference>
<dbReference type="AlphaFoldDB" id="A0A0P6XH06"/>
<dbReference type="InterPro" id="IPR023288">
    <property type="entry name" value="Pa2218-like_dom_sf"/>
</dbReference>
<dbReference type="Gene3D" id="3.30.1330.20">
    <property type="entry name" value="Tubulin/FtsZ, C-terminal domain"/>
    <property type="match status" value="1"/>
</dbReference>
<evidence type="ECO:0000259" key="3">
    <source>
        <dbReference type="Pfam" id="PF02663"/>
    </source>
</evidence>
<dbReference type="PANTHER" id="PTHR39418:SF1">
    <property type="entry name" value="DEHYDROGENASE"/>
    <property type="match status" value="1"/>
</dbReference>
<dbReference type="InterPro" id="IPR037103">
    <property type="entry name" value="Tubulin/FtsZ-like_C"/>
</dbReference>
<feature type="domain" description="Formylmethanofuran dehydrogenase subunit E" evidence="3">
    <location>
        <begin position="13"/>
        <end position="149"/>
    </location>
</feature>
<dbReference type="GO" id="GO:0005525">
    <property type="term" value="F:GTP binding"/>
    <property type="evidence" value="ECO:0007669"/>
    <property type="project" value="UniProtKB-KW"/>
</dbReference>
<gene>
    <name evidence="4" type="ORF">ADM99_14660</name>
</gene>
<dbReference type="PANTHER" id="PTHR39418">
    <property type="entry name" value="DEHYDROGENASE-RELATED"/>
    <property type="match status" value="1"/>
</dbReference>
<dbReference type="STRING" id="229920.ADM99_14660"/>
<keyword evidence="1" id="KW-0547">Nucleotide-binding</keyword>
<evidence type="ECO:0000256" key="1">
    <source>
        <dbReference type="ARBA" id="ARBA00022741"/>
    </source>
</evidence>
<evidence type="ECO:0000313" key="5">
    <source>
        <dbReference type="Proteomes" id="UP000050430"/>
    </source>
</evidence>
<evidence type="ECO:0000313" key="4">
    <source>
        <dbReference type="EMBL" id="KPL70392.1"/>
    </source>
</evidence>
<dbReference type="OrthoDB" id="9804309at2"/>
<accession>A0A0P6XH06</accession>
<dbReference type="EMBL" id="LGCK01000014">
    <property type="protein sequence ID" value="KPL70392.1"/>
    <property type="molecule type" value="Genomic_DNA"/>
</dbReference>